<protein>
    <recommendedName>
        <fullName evidence="2">Lipoprotein</fullName>
    </recommendedName>
</protein>
<proteinExistence type="predicted"/>
<dbReference type="NCBIfam" id="NF038029">
    <property type="entry name" value="LP_plasma"/>
    <property type="match status" value="1"/>
</dbReference>
<dbReference type="InterPro" id="IPR030893">
    <property type="entry name" value="Mollicu_LP"/>
</dbReference>
<sequence>MKKLIAILSSFMMIITASLLIISCQTKQFKFETNNSIINTQTIASLFARQLILADQLKVDLNKINNDKEPPATLNTD</sequence>
<evidence type="ECO:0000313" key="1">
    <source>
        <dbReference type="EMBL" id="VZR97473.1"/>
    </source>
</evidence>
<dbReference type="EMBL" id="LR739234">
    <property type="protein sequence ID" value="VZR97473.1"/>
    <property type="molecule type" value="Genomic_DNA"/>
</dbReference>
<accession>A0A654IH37</accession>
<name>A0A654IH37_9MOLU</name>
<reference evidence="1" key="1">
    <citation type="submission" date="2019-11" db="EMBL/GenBank/DDBJ databases">
        <authorList>
            <person name="Falquet L."/>
            <person name="Falquet L."/>
        </authorList>
    </citation>
    <scope>NUCLEOTIDE SEQUENCE</scope>
    <source>
        <strain evidence="1">G1650</strain>
    </source>
</reference>
<evidence type="ECO:0008006" key="2">
    <source>
        <dbReference type="Google" id="ProtNLM"/>
    </source>
</evidence>
<organism evidence="1">
    <name type="scientific">Mycoplasma feriruminatoris</name>
    <dbReference type="NCBI Taxonomy" id="1179777"/>
    <lineage>
        <taxon>Bacteria</taxon>
        <taxon>Bacillati</taxon>
        <taxon>Mycoplasmatota</taxon>
        <taxon>Mollicutes</taxon>
        <taxon>Mycoplasmataceae</taxon>
        <taxon>Mycoplasma</taxon>
    </lineage>
</organism>
<dbReference type="NCBIfam" id="TIGR04547">
    <property type="entry name" value="Mollicu_LP"/>
    <property type="match status" value="1"/>
</dbReference>
<dbReference type="AlphaFoldDB" id="A0A654IH37"/>
<dbReference type="PROSITE" id="PS51257">
    <property type="entry name" value="PROKAR_LIPOPROTEIN"/>
    <property type="match status" value="1"/>
</dbReference>
<gene>
    <name evidence="1" type="ORF">MF5293_00337</name>
</gene>
<dbReference type="InterPro" id="IPR054816">
    <property type="entry name" value="Lipoprotein_mollicutes-type_CS"/>
</dbReference>